<reference evidence="1 2" key="1">
    <citation type="submission" date="2019-10" db="EMBL/GenBank/DDBJ databases">
        <title>Comparative genomic analysis of Providencia.</title>
        <authorList>
            <person name="Yuan C."/>
            <person name="Wei Y."/>
            <person name="Yin Z."/>
        </authorList>
    </citation>
    <scope>NUCLEOTIDE SEQUENCE [LARGE SCALE GENOMIC DNA]</scope>
    <source>
        <strain evidence="2">wls1934</strain>
    </source>
</reference>
<sequence length="125" mass="14017">MGRCHCRRYRIMSLKSSLLKPTPHIEEHSILGTKVFLRRLTIAELDEYEHDLQEAQKTGFSSDASKAGAKLILKAICDEKGNPIPEDELPTAEELVTVHDTPTLLSAMAFVQKYSYGSVEEAKKN</sequence>
<dbReference type="InterPro" id="IPR024410">
    <property type="entry name" value="Phage_TAC_12"/>
</dbReference>
<dbReference type="Pfam" id="PF16462">
    <property type="entry name" value="Phage_TAC_14"/>
    <property type="match status" value="1"/>
</dbReference>
<dbReference type="EMBL" id="WLUB01000009">
    <property type="protein sequence ID" value="MTC33605.1"/>
    <property type="molecule type" value="Genomic_DNA"/>
</dbReference>
<accession>A0AAW9V7C8</accession>
<evidence type="ECO:0000313" key="2">
    <source>
        <dbReference type="Proteomes" id="UP000449944"/>
    </source>
</evidence>
<comment type="caution">
    <text evidence="1">The sequence shown here is derived from an EMBL/GenBank/DDBJ whole genome shotgun (WGS) entry which is preliminary data.</text>
</comment>
<dbReference type="AlphaFoldDB" id="A0AAW9V7C8"/>
<organism evidence="1 2">
    <name type="scientific">Providencia alcalifaciens</name>
    <dbReference type="NCBI Taxonomy" id="126385"/>
    <lineage>
        <taxon>Bacteria</taxon>
        <taxon>Pseudomonadati</taxon>
        <taxon>Pseudomonadota</taxon>
        <taxon>Gammaproteobacteria</taxon>
        <taxon>Enterobacterales</taxon>
        <taxon>Morganellaceae</taxon>
        <taxon>Providencia</taxon>
    </lineage>
</organism>
<name>A0AAW9V7C8_9GAMM</name>
<gene>
    <name evidence="1" type="ORF">GKR67_03135</name>
</gene>
<evidence type="ECO:0000313" key="1">
    <source>
        <dbReference type="EMBL" id="MTC33605.1"/>
    </source>
</evidence>
<proteinExistence type="predicted"/>
<dbReference type="Proteomes" id="UP000449944">
    <property type="component" value="Unassembled WGS sequence"/>
</dbReference>
<protein>
    <submittedName>
        <fullName evidence="1">Phage tail protein</fullName>
    </submittedName>
</protein>